<evidence type="ECO:0000313" key="2">
    <source>
        <dbReference type="Proteomes" id="UP000886998"/>
    </source>
</evidence>
<organism evidence="1 2">
    <name type="scientific">Trichonephila inaurata madagascariensis</name>
    <dbReference type="NCBI Taxonomy" id="2747483"/>
    <lineage>
        <taxon>Eukaryota</taxon>
        <taxon>Metazoa</taxon>
        <taxon>Ecdysozoa</taxon>
        <taxon>Arthropoda</taxon>
        <taxon>Chelicerata</taxon>
        <taxon>Arachnida</taxon>
        <taxon>Araneae</taxon>
        <taxon>Araneomorphae</taxon>
        <taxon>Entelegynae</taxon>
        <taxon>Araneoidea</taxon>
        <taxon>Nephilidae</taxon>
        <taxon>Trichonephila</taxon>
        <taxon>Trichonephila inaurata</taxon>
    </lineage>
</organism>
<accession>A0A8X6YGW1</accession>
<dbReference type="Proteomes" id="UP000886998">
    <property type="component" value="Unassembled WGS sequence"/>
</dbReference>
<dbReference type="OrthoDB" id="5984724at2759"/>
<dbReference type="GO" id="GO:0003676">
    <property type="term" value="F:nucleic acid binding"/>
    <property type="evidence" value="ECO:0007669"/>
    <property type="project" value="InterPro"/>
</dbReference>
<dbReference type="AlphaFoldDB" id="A0A8X6YGW1"/>
<dbReference type="InterPro" id="IPR012337">
    <property type="entry name" value="RNaseH-like_sf"/>
</dbReference>
<comment type="caution">
    <text evidence="1">The sequence shown here is derived from an EMBL/GenBank/DDBJ whole genome shotgun (WGS) entry which is preliminary data.</text>
</comment>
<dbReference type="Gene3D" id="3.30.420.10">
    <property type="entry name" value="Ribonuclease H-like superfamily/Ribonuclease H"/>
    <property type="match status" value="1"/>
</dbReference>
<protein>
    <submittedName>
        <fullName evidence="1">DNA double-strand break repair Rad50 ATPase</fullName>
    </submittedName>
</protein>
<gene>
    <name evidence="1" type="primary">Fcan01_10992</name>
    <name evidence="1" type="ORF">TNIN_406151</name>
</gene>
<dbReference type="PANTHER" id="PTHR47331">
    <property type="entry name" value="PHD-TYPE DOMAIN-CONTAINING PROTEIN"/>
    <property type="match status" value="1"/>
</dbReference>
<evidence type="ECO:0000313" key="1">
    <source>
        <dbReference type="EMBL" id="GFY70650.1"/>
    </source>
</evidence>
<reference evidence="1" key="1">
    <citation type="submission" date="2020-08" db="EMBL/GenBank/DDBJ databases">
        <title>Multicomponent nature underlies the extraordinary mechanical properties of spider dragline silk.</title>
        <authorList>
            <person name="Kono N."/>
            <person name="Nakamura H."/>
            <person name="Mori M."/>
            <person name="Yoshida Y."/>
            <person name="Ohtoshi R."/>
            <person name="Malay A.D."/>
            <person name="Moran D.A.P."/>
            <person name="Tomita M."/>
            <person name="Numata K."/>
            <person name="Arakawa K."/>
        </authorList>
    </citation>
    <scope>NUCLEOTIDE SEQUENCE</scope>
</reference>
<dbReference type="SUPFAM" id="SSF53098">
    <property type="entry name" value="Ribonuclease H-like"/>
    <property type="match status" value="1"/>
</dbReference>
<keyword evidence="2" id="KW-1185">Reference proteome</keyword>
<sequence>MLNLHINGANIDNQLQQFWTNAESNFDEASDGIKVGQKSDSISNLLTRTSNYIIHDLFDHCSSLTKIIHILAYYKRFIKNCKKIDHLKDHRSVHPLIIQLHLPFRKPKPLKKLSFIGFKQLSSRGLNNSSFIAAVRRFSARRGAPRHIYSDNGTNFVGARRKPDEIRKLGFSLPTNEAISYYLSKSSIDWHFIPPSSPHFGDSWELGIRYVKFHLKRVLGETILTFEDLTTLLSQIEGLLNSKTLSCVIDSDMEYISTLKPSYFLTGDVLFFSS</sequence>
<dbReference type="InterPro" id="IPR036397">
    <property type="entry name" value="RNaseH_sf"/>
</dbReference>
<name>A0A8X6YGW1_9ARAC</name>
<dbReference type="EMBL" id="BMAV01018360">
    <property type="protein sequence ID" value="GFY70650.1"/>
    <property type="molecule type" value="Genomic_DNA"/>
</dbReference>
<proteinExistence type="predicted"/>